<evidence type="ECO:0000256" key="7">
    <source>
        <dbReference type="RuleBase" id="RU003835"/>
    </source>
</evidence>
<dbReference type="Gene3D" id="3.30.420.40">
    <property type="match status" value="2"/>
</dbReference>
<feature type="binding site" evidence="6">
    <location>
        <position position="94"/>
    </location>
    <ligand>
        <name>substrate</name>
    </ligand>
</feature>
<feature type="binding site" evidence="6">
    <location>
        <position position="13"/>
    </location>
    <ligand>
        <name>Mg(2+)</name>
        <dbReference type="ChEBI" id="CHEBI:18420"/>
    </ligand>
</feature>
<feature type="binding site" evidence="6">
    <location>
        <begin position="285"/>
        <end position="287"/>
    </location>
    <ligand>
        <name>ATP</name>
        <dbReference type="ChEBI" id="CHEBI:30616"/>
    </ligand>
</feature>
<dbReference type="InterPro" id="IPR023865">
    <property type="entry name" value="Aliphatic_acid_kinase_CS"/>
</dbReference>
<dbReference type="GO" id="GO:0006083">
    <property type="term" value="P:acetate metabolic process"/>
    <property type="evidence" value="ECO:0007669"/>
    <property type="project" value="TreeGrafter"/>
</dbReference>
<dbReference type="GO" id="GO:0000287">
    <property type="term" value="F:magnesium ion binding"/>
    <property type="evidence" value="ECO:0007669"/>
    <property type="project" value="UniProtKB-UniRule"/>
</dbReference>
<evidence type="ECO:0000256" key="1">
    <source>
        <dbReference type="ARBA" id="ARBA00008748"/>
    </source>
</evidence>
<evidence type="ECO:0000256" key="4">
    <source>
        <dbReference type="ARBA" id="ARBA00022777"/>
    </source>
</evidence>
<dbReference type="NCBIfam" id="TIGR00016">
    <property type="entry name" value="ackA"/>
    <property type="match status" value="1"/>
</dbReference>
<protein>
    <recommendedName>
        <fullName evidence="6">Acetate kinase</fullName>
        <ecNumber evidence="6">2.7.2.1</ecNumber>
    </recommendedName>
    <alternativeName>
        <fullName evidence="6">Acetokinase</fullName>
    </alternativeName>
</protein>
<organism evidence="8 9">
    <name type="scientific">Tsukamurella asaccharolytica</name>
    <dbReference type="NCBI Taxonomy" id="2592067"/>
    <lineage>
        <taxon>Bacteria</taxon>
        <taxon>Bacillati</taxon>
        <taxon>Actinomycetota</taxon>
        <taxon>Actinomycetes</taxon>
        <taxon>Mycobacteriales</taxon>
        <taxon>Tsukamurellaceae</taxon>
        <taxon>Tsukamurella</taxon>
    </lineage>
</organism>
<dbReference type="GO" id="GO:0005737">
    <property type="term" value="C:cytoplasm"/>
    <property type="evidence" value="ECO:0007669"/>
    <property type="project" value="UniProtKB-SubCell"/>
</dbReference>
<dbReference type="AlphaFoldDB" id="A0A5C5RFE0"/>
<comment type="similarity">
    <text evidence="1 6 7">Belongs to the acetokinase family.</text>
</comment>
<feature type="binding site" evidence="6">
    <location>
        <position position="387"/>
    </location>
    <ligand>
        <name>Mg(2+)</name>
        <dbReference type="ChEBI" id="CHEBI:18420"/>
    </ligand>
</feature>
<dbReference type="SUPFAM" id="SSF53067">
    <property type="entry name" value="Actin-like ATPase domain"/>
    <property type="match status" value="2"/>
</dbReference>
<feature type="site" description="Transition state stabilizer" evidence="6">
    <location>
        <position position="244"/>
    </location>
</feature>
<keyword evidence="6" id="KW-0460">Magnesium</keyword>
<gene>
    <name evidence="6" type="primary">ackA</name>
    <name evidence="8" type="ORF">FK529_01855</name>
</gene>
<feature type="binding site" evidence="6">
    <location>
        <position position="20"/>
    </location>
    <ligand>
        <name>ATP</name>
        <dbReference type="ChEBI" id="CHEBI:30616"/>
    </ligand>
</feature>
<dbReference type="PIRSF" id="PIRSF000722">
    <property type="entry name" value="Acetate_prop_kin"/>
    <property type="match status" value="1"/>
</dbReference>
<dbReference type="RefSeq" id="WP_146559025.1">
    <property type="nucleotide sequence ID" value="NZ_VIGW01000001.1"/>
</dbReference>
<dbReference type="Pfam" id="PF00871">
    <property type="entry name" value="Acetate_kinase"/>
    <property type="match status" value="1"/>
</dbReference>
<dbReference type="EC" id="2.7.2.1" evidence="6"/>
<comment type="subcellular location">
    <subcellularLocation>
        <location evidence="6">Cytoplasm</location>
    </subcellularLocation>
</comment>
<sequence length="399" mass="42607">MNSHPGSRVLVINCGSSSLKYQLLEPDSGSVLASGLVEQIGEASGRALHRQNGEASEFVGEIVDHAQGMRLMTEGFAAANFPLDEAGIAAFAHRFAHGGTTFSHPAIVTDEVEAQLEALEPLAPLHNHVMLRGIRIARAMFPDIPHVAVFDTEYWSHLPAAVSTIPIDADVAREHGIRKYGFHGFSHQFVSAEAAAFLGRPPDEVNLINLHLGSGSSVAAIRGGEPADVSLGMSTNSGVVMGTRTGELDPGVIFALHQLAGLDLDAIEELLFRRSGLKGLCGDNDFRAISERMAAGDEAARLAYDVFVLSLRRYLGAYLVMLPSIDAIVFTGGIGENASTIRADTVAGLERFGIRLDPARNGSSSRESRRISSADSDVEIVVIPTNEELGMARAAWEFV</sequence>
<accession>A0A5C5RFE0</accession>
<dbReference type="GO" id="GO:0008776">
    <property type="term" value="F:acetate kinase activity"/>
    <property type="evidence" value="ECO:0007669"/>
    <property type="project" value="UniProtKB-UniRule"/>
</dbReference>
<keyword evidence="2 6" id="KW-0808">Transferase</keyword>
<feature type="binding site" evidence="6">
    <location>
        <begin position="211"/>
        <end position="215"/>
    </location>
    <ligand>
        <name>ATP</name>
        <dbReference type="ChEBI" id="CHEBI:30616"/>
    </ligand>
</feature>
<evidence type="ECO:0000313" key="9">
    <source>
        <dbReference type="Proteomes" id="UP000317291"/>
    </source>
</evidence>
<proteinExistence type="inferred from homology"/>
<keyword evidence="6" id="KW-0479">Metal-binding</keyword>
<comment type="catalytic activity">
    <reaction evidence="6">
        <text>acetate + ATP = acetyl phosphate + ADP</text>
        <dbReference type="Rhea" id="RHEA:11352"/>
        <dbReference type="ChEBI" id="CHEBI:22191"/>
        <dbReference type="ChEBI" id="CHEBI:30089"/>
        <dbReference type="ChEBI" id="CHEBI:30616"/>
        <dbReference type="ChEBI" id="CHEBI:456216"/>
        <dbReference type="EC" id="2.7.2.1"/>
    </reaction>
</comment>
<reference evidence="8 9" key="1">
    <citation type="submission" date="2019-06" db="EMBL/GenBank/DDBJ databases">
        <title>Tsukamurella conjunctivitidis sp. nov., Tsukamurella assacharolytica sp. nov. and Tsukamurella sputae sp. nov. isolated from patients with conjunctivitis, bacteraemia (lymphoma) and respiratory infection (sputum) in Hong Kong.</title>
        <authorList>
            <person name="Teng J.L.L."/>
            <person name="Lee H.H."/>
            <person name="Fong J.Y.H."/>
            <person name="Fok K.M.N."/>
            <person name="Lau S.K.P."/>
            <person name="Woo P.C.Y."/>
        </authorList>
    </citation>
    <scope>NUCLEOTIDE SEQUENCE [LARGE SCALE GENOMIC DNA]</scope>
    <source>
        <strain evidence="8 9">HKU71</strain>
    </source>
</reference>
<dbReference type="GO" id="GO:0006085">
    <property type="term" value="P:acetyl-CoA biosynthetic process"/>
    <property type="evidence" value="ECO:0007669"/>
    <property type="project" value="UniProtKB-UniRule"/>
</dbReference>
<dbReference type="InterPro" id="IPR000890">
    <property type="entry name" value="Aliphatic_acid_kin_short-chain"/>
</dbReference>
<comment type="subunit">
    <text evidence="6">Homodimer.</text>
</comment>
<comment type="caution">
    <text evidence="8">The sequence shown here is derived from an EMBL/GenBank/DDBJ whole genome shotgun (WGS) entry which is preliminary data.</text>
</comment>
<dbReference type="HAMAP" id="MF_00020">
    <property type="entry name" value="Acetate_kinase"/>
    <property type="match status" value="1"/>
</dbReference>
<keyword evidence="3 6" id="KW-0547">Nucleotide-binding</keyword>
<dbReference type="PROSITE" id="PS01075">
    <property type="entry name" value="ACETATE_KINASE_1"/>
    <property type="match status" value="1"/>
</dbReference>
<feature type="site" description="Transition state stabilizer" evidence="6">
    <location>
        <position position="183"/>
    </location>
</feature>
<dbReference type="GO" id="GO:0005524">
    <property type="term" value="F:ATP binding"/>
    <property type="evidence" value="ECO:0007669"/>
    <property type="project" value="UniProtKB-KW"/>
</dbReference>
<dbReference type="PANTHER" id="PTHR21060:SF15">
    <property type="entry name" value="ACETATE KINASE-RELATED"/>
    <property type="match status" value="1"/>
</dbReference>
<comment type="pathway">
    <text evidence="6">Metabolic intermediate biosynthesis; acetyl-CoA biosynthesis; acetyl-CoA from acetate: step 1/2.</text>
</comment>
<dbReference type="InterPro" id="IPR043129">
    <property type="entry name" value="ATPase_NBD"/>
</dbReference>
<feature type="active site" description="Proton donor/acceptor" evidence="6">
    <location>
        <position position="151"/>
    </location>
</feature>
<dbReference type="PANTHER" id="PTHR21060">
    <property type="entry name" value="ACETATE KINASE"/>
    <property type="match status" value="1"/>
</dbReference>
<evidence type="ECO:0000256" key="6">
    <source>
        <dbReference type="HAMAP-Rule" id="MF_00020"/>
    </source>
</evidence>
<dbReference type="OrthoDB" id="9802453at2"/>
<dbReference type="PRINTS" id="PR00471">
    <property type="entry name" value="ACETATEKNASE"/>
</dbReference>
<keyword evidence="4 6" id="KW-0418">Kinase</keyword>
<dbReference type="EMBL" id="VIGW01000001">
    <property type="protein sequence ID" value="TWS21372.1"/>
    <property type="molecule type" value="Genomic_DNA"/>
</dbReference>
<name>A0A5C5RFE0_9ACTN</name>
<evidence type="ECO:0000256" key="2">
    <source>
        <dbReference type="ARBA" id="ARBA00022679"/>
    </source>
</evidence>
<keyword evidence="6" id="KW-0963">Cytoplasm</keyword>
<comment type="cofactor">
    <cofactor evidence="6">
        <name>Mg(2+)</name>
        <dbReference type="ChEBI" id="CHEBI:18420"/>
    </cofactor>
    <cofactor evidence="6">
        <name>Mn(2+)</name>
        <dbReference type="ChEBI" id="CHEBI:29035"/>
    </cofactor>
    <text evidence="6">Mg(2+). Can also accept Mn(2+).</text>
</comment>
<dbReference type="UniPathway" id="UPA00340">
    <property type="reaction ID" value="UER00458"/>
</dbReference>
<evidence type="ECO:0000313" key="8">
    <source>
        <dbReference type="EMBL" id="TWS21372.1"/>
    </source>
</evidence>
<comment type="function">
    <text evidence="6">Catalyzes the formation of acetyl phosphate from acetate and ATP. Can also catalyze the reverse reaction.</text>
</comment>
<feature type="binding site" evidence="6">
    <location>
        <begin position="333"/>
        <end position="337"/>
    </location>
    <ligand>
        <name>ATP</name>
        <dbReference type="ChEBI" id="CHEBI:30616"/>
    </ligand>
</feature>
<keyword evidence="9" id="KW-1185">Reference proteome</keyword>
<evidence type="ECO:0000256" key="5">
    <source>
        <dbReference type="ARBA" id="ARBA00022840"/>
    </source>
</evidence>
<dbReference type="PROSITE" id="PS01076">
    <property type="entry name" value="ACETATE_KINASE_2"/>
    <property type="match status" value="1"/>
</dbReference>
<dbReference type="Proteomes" id="UP000317291">
    <property type="component" value="Unassembled WGS sequence"/>
</dbReference>
<evidence type="ECO:0000256" key="3">
    <source>
        <dbReference type="ARBA" id="ARBA00022741"/>
    </source>
</evidence>
<dbReference type="InterPro" id="IPR004372">
    <property type="entry name" value="Ac/propionate_kinase"/>
</dbReference>
<keyword evidence="5 6" id="KW-0067">ATP-binding</keyword>